<feature type="transmembrane region" description="Helical" evidence="6">
    <location>
        <begin position="72"/>
        <end position="91"/>
    </location>
</feature>
<feature type="transmembrane region" description="Helical" evidence="6">
    <location>
        <begin position="141"/>
        <end position="164"/>
    </location>
</feature>
<comment type="caution">
    <text evidence="7">The sequence shown here is derived from an EMBL/GenBank/DDBJ whole genome shotgun (WGS) entry which is preliminary data.</text>
</comment>
<evidence type="ECO:0000256" key="4">
    <source>
        <dbReference type="ARBA" id="ARBA00022989"/>
    </source>
</evidence>
<name>A0ABS7ECC2_9GAMM</name>
<evidence type="ECO:0000313" key="8">
    <source>
        <dbReference type="Proteomes" id="UP001166251"/>
    </source>
</evidence>
<dbReference type="InterPro" id="IPR001123">
    <property type="entry name" value="LeuE-type"/>
</dbReference>
<feature type="transmembrane region" description="Helical" evidence="6">
    <location>
        <begin position="176"/>
        <end position="196"/>
    </location>
</feature>
<sequence>MEIELLMALSLFALVSSATPGPNNLMLLASGANFGFVRSIPHMLGVNIGFCLMVVIVGLGIMEVFEAVPLSFQLLQILSVLYLLYLAYQIATAQPASASSSASAKPMSFIQAVLFQWVNPKAWTMAVTAMTVYAPNQNLEAVLLVALVFGLVNFPTIGGWLMLGKQMQQILASPKWLRGFNVAMALLLVGSLYPMLMAN</sequence>
<dbReference type="Pfam" id="PF01810">
    <property type="entry name" value="LysE"/>
    <property type="match status" value="1"/>
</dbReference>
<dbReference type="RefSeq" id="WP_220102656.1">
    <property type="nucleotide sequence ID" value="NZ_JAHZSS010000002.1"/>
</dbReference>
<feature type="transmembrane region" description="Helical" evidence="6">
    <location>
        <begin position="44"/>
        <end position="65"/>
    </location>
</feature>
<organism evidence="7 8">
    <name type="scientific">Neiella holothuriorum</name>
    <dbReference type="NCBI Taxonomy" id="2870530"/>
    <lineage>
        <taxon>Bacteria</taxon>
        <taxon>Pseudomonadati</taxon>
        <taxon>Pseudomonadota</taxon>
        <taxon>Gammaproteobacteria</taxon>
        <taxon>Alteromonadales</taxon>
        <taxon>Echinimonadaceae</taxon>
        <taxon>Neiella</taxon>
    </lineage>
</organism>
<proteinExistence type="predicted"/>
<dbReference type="PANTHER" id="PTHR30086">
    <property type="entry name" value="ARGININE EXPORTER PROTEIN ARGO"/>
    <property type="match status" value="1"/>
</dbReference>
<comment type="subcellular location">
    <subcellularLocation>
        <location evidence="1">Cell membrane</location>
        <topology evidence="1">Multi-pass membrane protein</topology>
    </subcellularLocation>
</comment>
<evidence type="ECO:0000256" key="3">
    <source>
        <dbReference type="ARBA" id="ARBA00022692"/>
    </source>
</evidence>
<keyword evidence="8" id="KW-1185">Reference proteome</keyword>
<dbReference type="PANTHER" id="PTHR30086:SF20">
    <property type="entry name" value="ARGININE EXPORTER PROTEIN ARGO-RELATED"/>
    <property type="match status" value="1"/>
</dbReference>
<reference evidence="7" key="1">
    <citation type="submission" date="2021-07" db="EMBL/GenBank/DDBJ databases">
        <title>Neiella marina sp. nov., isolated from the intestinal content of sea cucumber Apostichopus japonicus.</title>
        <authorList>
            <person name="Bai X."/>
        </authorList>
    </citation>
    <scope>NUCLEOTIDE SEQUENCE</scope>
    <source>
        <strain evidence="7">126</strain>
    </source>
</reference>
<accession>A0ABS7ECC2</accession>
<evidence type="ECO:0000313" key="7">
    <source>
        <dbReference type="EMBL" id="MBW8189978.1"/>
    </source>
</evidence>
<keyword evidence="5 6" id="KW-0472">Membrane</keyword>
<gene>
    <name evidence="7" type="ORF">K0504_02940</name>
</gene>
<keyword evidence="3 6" id="KW-0812">Transmembrane</keyword>
<dbReference type="Proteomes" id="UP001166251">
    <property type="component" value="Unassembled WGS sequence"/>
</dbReference>
<keyword evidence="2" id="KW-1003">Cell membrane</keyword>
<protein>
    <submittedName>
        <fullName evidence="7">LysE family translocator</fullName>
    </submittedName>
</protein>
<dbReference type="EMBL" id="JAHZSS010000002">
    <property type="protein sequence ID" value="MBW8189978.1"/>
    <property type="molecule type" value="Genomic_DNA"/>
</dbReference>
<evidence type="ECO:0000256" key="2">
    <source>
        <dbReference type="ARBA" id="ARBA00022475"/>
    </source>
</evidence>
<evidence type="ECO:0000256" key="1">
    <source>
        <dbReference type="ARBA" id="ARBA00004651"/>
    </source>
</evidence>
<evidence type="ECO:0000256" key="5">
    <source>
        <dbReference type="ARBA" id="ARBA00023136"/>
    </source>
</evidence>
<keyword evidence="4 6" id="KW-1133">Transmembrane helix</keyword>
<evidence type="ECO:0000256" key="6">
    <source>
        <dbReference type="SAM" id="Phobius"/>
    </source>
</evidence>